<protein>
    <submittedName>
        <fullName evidence="1">Uncharacterized protein</fullName>
    </submittedName>
</protein>
<organism evidence="1">
    <name type="scientific">Rhizophora mucronata</name>
    <name type="common">Asiatic mangrove</name>
    <dbReference type="NCBI Taxonomy" id="61149"/>
    <lineage>
        <taxon>Eukaryota</taxon>
        <taxon>Viridiplantae</taxon>
        <taxon>Streptophyta</taxon>
        <taxon>Embryophyta</taxon>
        <taxon>Tracheophyta</taxon>
        <taxon>Spermatophyta</taxon>
        <taxon>Magnoliopsida</taxon>
        <taxon>eudicotyledons</taxon>
        <taxon>Gunneridae</taxon>
        <taxon>Pentapetalae</taxon>
        <taxon>rosids</taxon>
        <taxon>fabids</taxon>
        <taxon>Malpighiales</taxon>
        <taxon>Rhizophoraceae</taxon>
        <taxon>Rhizophora</taxon>
    </lineage>
</organism>
<accession>A0A2P2R5D3</accession>
<sequence>MFTNTYTDSMYKNSVELYGNSVDWRDGNQKLAKEERTIKIIIDTVLCSHFKISIIKLLSN</sequence>
<reference evidence="1" key="1">
    <citation type="submission" date="2018-02" db="EMBL/GenBank/DDBJ databases">
        <title>Rhizophora mucronata_Transcriptome.</title>
        <authorList>
            <person name="Meera S.P."/>
            <person name="Sreeshan A."/>
            <person name="Augustine A."/>
        </authorList>
    </citation>
    <scope>NUCLEOTIDE SEQUENCE</scope>
    <source>
        <tissue evidence="1">Leaf</tissue>
    </source>
</reference>
<name>A0A2P2R5D3_RHIMU</name>
<evidence type="ECO:0000313" key="1">
    <source>
        <dbReference type="EMBL" id="MBX74387.1"/>
    </source>
</evidence>
<dbReference type="AlphaFoldDB" id="A0A2P2R5D3"/>
<dbReference type="EMBL" id="GGEC01093903">
    <property type="protein sequence ID" value="MBX74387.1"/>
    <property type="molecule type" value="Transcribed_RNA"/>
</dbReference>
<proteinExistence type="predicted"/>